<evidence type="ECO:0000256" key="2">
    <source>
        <dbReference type="ARBA" id="ARBA00012417"/>
    </source>
</evidence>
<accession>A0A1T4KEM4</accession>
<dbReference type="Pfam" id="PF12169">
    <property type="entry name" value="DNA_pol3_gamma3"/>
    <property type="match status" value="1"/>
</dbReference>
<protein>
    <recommendedName>
        <fullName evidence="2">DNA-directed DNA polymerase</fullName>
        <ecNumber evidence="2">2.7.7.7</ecNumber>
    </recommendedName>
</protein>
<dbReference type="InterPro" id="IPR027417">
    <property type="entry name" value="P-loop_NTPase"/>
</dbReference>
<dbReference type="SUPFAM" id="SSF48019">
    <property type="entry name" value="post-AAA+ oligomerization domain-like"/>
    <property type="match status" value="1"/>
</dbReference>
<keyword evidence="6" id="KW-0479">Metal-binding</keyword>
<dbReference type="InterPro" id="IPR045085">
    <property type="entry name" value="HLD_clamp_pol_III_gamma_tau"/>
</dbReference>
<dbReference type="Proteomes" id="UP000189857">
    <property type="component" value="Unassembled WGS sequence"/>
</dbReference>
<dbReference type="SUPFAM" id="SSF52540">
    <property type="entry name" value="P-loop containing nucleoside triphosphate hydrolases"/>
    <property type="match status" value="1"/>
</dbReference>
<dbReference type="SMART" id="SM00382">
    <property type="entry name" value="AAA"/>
    <property type="match status" value="1"/>
</dbReference>
<keyword evidence="3" id="KW-0808">Transferase</keyword>
<dbReference type="Gene3D" id="1.10.8.60">
    <property type="match status" value="1"/>
</dbReference>
<feature type="region of interest" description="Disordered" evidence="12">
    <location>
        <begin position="382"/>
        <end position="404"/>
    </location>
</feature>
<keyword evidence="4" id="KW-0548">Nucleotidyltransferase</keyword>
<dbReference type="EMBL" id="FUXA01000004">
    <property type="protein sequence ID" value="SJZ40860.1"/>
    <property type="molecule type" value="Genomic_DNA"/>
</dbReference>
<dbReference type="NCBIfam" id="TIGR02397">
    <property type="entry name" value="dnaX_nterm"/>
    <property type="match status" value="1"/>
</dbReference>
<comment type="catalytic activity">
    <reaction evidence="11">
        <text>DNA(n) + a 2'-deoxyribonucleoside 5'-triphosphate = DNA(n+1) + diphosphate</text>
        <dbReference type="Rhea" id="RHEA:22508"/>
        <dbReference type="Rhea" id="RHEA-COMP:17339"/>
        <dbReference type="Rhea" id="RHEA-COMP:17340"/>
        <dbReference type="ChEBI" id="CHEBI:33019"/>
        <dbReference type="ChEBI" id="CHEBI:61560"/>
        <dbReference type="ChEBI" id="CHEBI:173112"/>
        <dbReference type="EC" id="2.7.7.7"/>
    </reaction>
</comment>
<keyword evidence="5" id="KW-0235">DNA replication</keyword>
<dbReference type="AlphaFoldDB" id="A0A1T4KEM4"/>
<evidence type="ECO:0000256" key="1">
    <source>
        <dbReference type="ARBA" id="ARBA00006360"/>
    </source>
</evidence>
<dbReference type="FunFam" id="1.10.8.60:FF:000013">
    <property type="entry name" value="DNA polymerase III subunit gamma/tau"/>
    <property type="match status" value="1"/>
</dbReference>
<dbReference type="GO" id="GO:0005524">
    <property type="term" value="F:ATP binding"/>
    <property type="evidence" value="ECO:0007669"/>
    <property type="project" value="UniProtKB-KW"/>
</dbReference>
<dbReference type="GO" id="GO:0003677">
    <property type="term" value="F:DNA binding"/>
    <property type="evidence" value="ECO:0007669"/>
    <property type="project" value="InterPro"/>
</dbReference>
<dbReference type="Pfam" id="PF22608">
    <property type="entry name" value="DNAX_ATPase_lid"/>
    <property type="match status" value="1"/>
</dbReference>
<evidence type="ECO:0000256" key="3">
    <source>
        <dbReference type="ARBA" id="ARBA00022679"/>
    </source>
</evidence>
<dbReference type="PANTHER" id="PTHR11669:SF0">
    <property type="entry name" value="PROTEIN STICHEL-LIKE 2"/>
    <property type="match status" value="1"/>
</dbReference>
<sequence length="563" mass="63148">MSYTALYRKWRPDSFEEVKGQEHIVKTLKNEVIHNRIGHAYLFCGTRGTGKTSIAKLFAKTVNCEHPVDGSPCGECESCKAIARGNSFNVIEIDAASNNGVDNIRQITEAVQYAPSQGKYLVYIIDEVHMLSAGAFNALLKTLEEPPEYVIFILATTEARKVPVTIMSRCQRYDFHRISIETITARLAELMEREGIKATDEALRYVARAADGSMRDALSILDQCISFNLGEELTFEKVLNSIGAVDVDIFIRMTETIIKDDINSLMDIVNEVVWQGRDLTQFVSDYIWFIRNMLFLKISPGVRSNLDITEETAERLVELGKDFSTDALMRYLDILGELLQEIRISTIKRITLEIALIRMVRPEMQSDISAVTGRVERLEKIVSGEGGSSSSEGTGSQSSGGAGISEEAVRKLIREELAKGNYSDSSGTGSAGDGPVRRNSDIDMNEVRKSYNEASVDVLQDVVNNWDSIVNRIPKVYQPFAKKLKIRLYGDKLVVDNDWSEYEDAHSQKFFISHIKEITNGIADIYKRKIVFYIRNNYNDGSDSKQGKSVKTKGKVDFPIDQA</sequence>
<dbReference type="FunFam" id="3.40.50.300:FF:000014">
    <property type="entry name" value="DNA polymerase III subunit gamma/tau"/>
    <property type="match status" value="1"/>
</dbReference>
<dbReference type="Gene3D" id="1.20.272.10">
    <property type="match status" value="1"/>
</dbReference>
<evidence type="ECO:0000256" key="4">
    <source>
        <dbReference type="ARBA" id="ARBA00022695"/>
    </source>
</evidence>
<evidence type="ECO:0000259" key="13">
    <source>
        <dbReference type="SMART" id="SM00382"/>
    </source>
</evidence>
<feature type="compositionally biased region" description="Low complexity" evidence="12">
    <location>
        <begin position="388"/>
        <end position="397"/>
    </location>
</feature>
<evidence type="ECO:0000256" key="8">
    <source>
        <dbReference type="ARBA" id="ARBA00022833"/>
    </source>
</evidence>
<organism evidence="14 15">
    <name type="scientific">Eubacterium ruminantium</name>
    <dbReference type="NCBI Taxonomy" id="42322"/>
    <lineage>
        <taxon>Bacteria</taxon>
        <taxon>Bacillati</taxon>
        <taxon>Bacillota</taxon>
        <taxon>Clostridia</taxon>
        <taxon>Eubacteriales</taxon>
        <taxon>Eubacteriaceae</taxon>
        <taxon>Eubacterium</taxon>
    </lineage>
</organism>
<evidence type="ECO:0000256" key="12">
    <source>
        <dbReference type="SAM" id="MobiDB-lite"/>
    </source>
</evidence>
<dbReference type="NCBIfam" id="NF004046">
    <property type="entry name" value="PRK05563.1"/>
    <property type="match status" value="1"/>
</dbReference>
<dbReference type="GO" id="GO:0006261">
    <property type="term" value="P:DNA-templated DNA replication"/>
    <property type="evidence" value="ECO:0007669"/>
    <property type="project" value="TreeGrafter"/>
</dbReference>
<evidence type="ECO:0000256" key="9">
    <source>
        <dbReference type="ARBA" id="ARBA00022840"/>
    </source>
</evidence>
<evidence type="ECO:0000256" key="5">
    <source>
        <dbReference type="ARBA" id="ARBA00022705"/>
    </source>
</evidence>
<proteinExistence type="inferred from homology"/>
<evidence type="ECO:0000313" key="15">
    <source>
        <dbReference type="Proteomes" id="UP000189857"/>
    </source>
</evidence>
<dbReference type="InterPro" id="IPR050238">
    <property type="entry name" value="DNA_Rep/Repair_Clamp_Loader"/>
</dbReference>
<dbReference type="EC" id="2.7.7.7" evidence="2"/>
<dbReference type="Pfam" id="PF13177">
    <property type="entry name" value="DNA_pol3_delta2"/>
    <property type="match status" value="1"/>
</dbReference>
<dbReference type="InterPro" id="IPR003593">
    <property type="entry name" value="AAA+_ATPase"/>
</dbReference>
<dbReference type="InterPro" id="IPR022754">
    <property type="entry name" value="DNA_pol_III_gamma-3"/>
</dbReference>
<keyword evidence="15" id="KW-1185">Reference proteome</keyword>
<evidence type="ECO:0000256" key="11">
    <source>
        <dbReference type="ARBA" id="ARBA00049244"/>
    </source>
</evidence>
<gene>
    <name evidence="14" type="ORF">SAMN02745110_00329</name>
</gene>
<keyword evidence="7" id="KW-0547">Nucleotide-binding</keyword>
<evidence type="ECO:0000256" key="7">
    <source>
        <dbReference type="ARBA" id="ARBA00022741"/>
    </source>
</evidence>
<feature type="domain" description="AAA+ ATPase" evidence="13">
    <location>
        <begin position="37"/>
        <end position="179"/>
    </location>
</feature>
<keyword evidence="9" id="KW-0067">ATP-binding</keyword>
<dbReference type="GO" id="GO:0009360">
    <property type="term" value="C:DNA polymerase III complex"/>
    <property type="evidence" value="ECO:0007669"/>
    <property type="project" value="InterPro"/>
</dbReference>
<dbReference type="InterPro" id="IPR008921">
    <property type="entry name" value="DNA_pol3_clamp-load_cplx_C"/>
</dbReference>
<dbReference type="InterPro" id="IPR012763">
    <property type="entry name" value="DNA_pol_III_sug/sutau_N"/>
</dbReference>
<dbReference type="CDD" id="cd00009">
    <property type="entry name" value="AAA"/>
    <property type="match status" value="1"/>
</dbReference>
<dbReference type="PANTHER" id="PTHR11669">
    <property type="entry name" value="REPLICATION FACTOR C / DNA POLYMERASE III GAMMA-TAU SUBUNIT"/>
    <property type="match status" value="1"/>
</dbReference>
<feature type="compositionally biased region" description="Basic and acidic residues" evidence="12">
    <location>
        <begin position="554"/>
        <end position="563"/>
    </location>
</feature>
<name>A0A1T4KEM4_9FIRM</name>
<evidence type="ECO:0000256" key="10">
    <source>
        <dbReference type="ARBA" id="ARBA00022932"/>
    </source>
</evidence>
<dbReference type="RefSeq" id="WP_078785999.1">
    <property type="nucleotide sequence ID" value="NZ_CACZYW010000003.1"/>
</dbReference>
<comment type="similarity">
    <text evidence="1">Belongs to the DnaX/STICHEL family.</text>
</comment>
<keyword evidence="10" id="KW-0239">DNA-directed DNA polymerase</keyword>
<feature type="region of interest" description="Disordered" evidence="12">
    <location>
        <begin position="542"/>
        <end position="563"/>
    </location>
</feature>
<keyword evidence="8" id="KW-0862">Zinc</keyword>
<dbReference type="Gene3D" id="3.40.50.300">
    <property type="entry name" value="P-loop containing nucleotide triphosphate hydrolases"/>
    <property type="match status" value="1"/>
</dbReference>
<feature type="region of interest" description="Disordered" evidence="12">
    <location>
        <begin position="420"/>
        <end position="440"/>
    </location>
</feature>
<dbReference type="GO" id="GO:0003887">
    <property type="term" value="F:DNA-directed DNA polymerase activity"/>
    <property type="evidence" value="ECO:0007669"/>
    <property type="project" value="UniProtKB-KW"/>
</dbReference>
<reference evidence="14 15" key="1">
    <citation type="submission" date="2017-02" db="EMBL/GenBank/DDBJ databases">
        <authorList>
            <person name="Peterson S.W."/>
        </authorList>
    </citation>
    <scope>NUCLEOTIDE SEQUENCE [LARGE SCALE GENOMIC DNA]</scope>
    <source>
        <strain evidence="14 15">ATCC 17233</strain>
    </source>
</reference>
<dbReference type="OrthoDB" id="9810148at2"/>
<dbReference type="CDD" id="cd18137">
    <property type="entry name" value="HLD_clamp_pol_III_gamma_tau"/>
    <property type="match status" value="1"/>
</dbReference>
<evidence type="ECO:0000256" key="6">
    <source>
        <dbReference type="ARBA" id="ARBA00022723"/>
    </source>
</evidence>
<dbReference type="GO" id="GO:0046872">
    <property type="term" value="F:metal ion binding"/>
    <property type="evidence" value="ECO:0007669"/>
    <property type="project" value="UniProtKB-KW"/>
</dbReference>
<evidence type="ECO:0000313" key="14">
    <source>
        <dbReference type="EMBL" id="SJZ40860.1"/>
    </source>
</evidence>